<dbReference type="AlphaFoldDB" id="R7UN99"/>
<dbReference type="EMBL" id="KB301531">
    <property type="protein sequence ID" value="ELU05427.1"/>
    <property type="molecule type" value="Genomic_DNA"/>
</dbReference>
<dbReference type="EMBL" id="AMQN01007846">
    <property type="status" value="NOT_ANNOTATED_CDS"/>
    <property type="molecule type" value="Genomic_DNA"/>
</dbReference>
<keyword evidence="3" id="KW-1185">Reference proteome</keyword>
<protein>
    <submittedName>
        <fullName evidence="1 2">Uncharacterized protein</fullName>
    </submittedName>
</protein>
<evidence type="ECO:0000313" key="2">
    <source>
        <dbReference type="EnsemblMetazoa" id="CapteP205480"/>
    </source>
</evidence>
<sequence length="151" mass="17577">MVEIVTRVPHILNTGPIANLNSHKCLEHEVTLSMRDPFNLISVEGTPGYCCEVYRSTYHARVEGEEFGVMEMEAAQPCVPFIDGPKFKQIKFARSNYEEINGKVEQVKYDEQLLRMKCNRRRNKTFRNLKWQKNSEIPMERNQDECNGCFG</sequence>
<evidence type="ECO:0000313" key="1">
    <source>
        <dbReference type="EMBL" id="ELU05427.1"/>
    </source>
</evidence>
<reference evidence="1 3" key="2">
    <citation type="journal article" date="2013" name="Nature">
        <title>Insights into bilaterian evolution from three spiralian genomes.</title>
        <authorList>
            <person name="Simakov O."/>
            <person name="Marletaz F."/>
            <person name="Cho S.J."/>
            <person name="Edsinger-Gonzales E."/>
            <person name="Havlak P."/>
            <person name="Hellsten U."/>
            <person name="Kuo D.H."/>
            <person name="Larsson T."/>
            <person name="Lv J."/>
            <person name="Arendt D."/>
            <person name="Savage R."/>
            <person name="Osoegawa K."/>
            <person name="de Jong P."/>
            <person name="Grimwood J."/>
            <person name="Chapman J.A."/>
            <person name="Shapiro H."/>
            <person name="Aerts A."/>
            <person name="Otillar R.P."/>
            <person name="Terry A.Y."/>
            <person name="Boore J.L."/>
            <person name="Grigoriev I.V."/>
            <person name="Lindberg D.R."/>
            <person name="Seaver E.C."/>
            <person name="Weisblat D.A."/>
            <person name="Putnam N.H."/>
            <person name="Rokhsar D.S."/>
        </authorList>
    </citation>
    <scope>NUCLEOTIDE SEQUENCE</scope>
    <source>
        <strain evidence="1 3">I ESC-2004</strain>
    </source>
</reference>
<evidence type="ECO:0000313" key="3">
    <source>
        <dbReference type="Proteomes" id="UP000014760"/>
    </source>
</evidence>
<proteinExistence type="predicted"/>
<gene>
    <name evidence="1" type="ORF">CAPTEDRAFT_205480</name>
</gene>
<reference evidence="2" key="3">
    <citation type="submission" date="2015-06" db="UniProtKB">
        <authorList>
            <consortium name="EnsemblMetazoa"/>
        </authorList>
    </citation>
    <scope>IDENTIFICATION</scope>
</reference>
<accession>R7UN99</accession>
<organism evidence="1">
    <name type="scientific">Capitella teleta</name>
    <name type="common">Polychaete worm</name>
    <dbReference type="NCBI Taxonomy" id="283909"/>
    <lineage>
        <taxon>Eukaryota</taxon>
        <taxon>Metazoa</taxon>
        <taxon>Spiralia</taxon>
        <taxon>Lophotrochozoa</taxon>
        <taxon>Annelida</taxon>
        <taxon>Polychaeta</taxon>
        <taxon>Sedentaria</taxon>
        <taxon>Scolecida</taxon>
        <taxon>Capitellidae</taxon>
        <taxon>Capitella</taxon>
    </lineage>
</organism>
<dbReference type="HOGENOM" id="CLU_1733220_0_0_1"/>
<dbReference type="EnsemblMetazoa" id="CapteT205480">
    <property type="protein sequence ID" value="CapteP205480"/>
    <property type="gene ID" value="CapteG205480"/>
</dbReference>
<name>R7UN99_CAPTE</name>
<reference evidence="3" key="1">
    <citation type="submission" date="2012-12" db="EMBL/GenBank/DDBJ databases">
        <authorList>
            <person name="Hellsten U."/>
            <person name="Grimwood J."/>
            <person name="Chapman J.A."/>
            <person name="Shapiro H."/>
            <person name="Aerts A."/>
            <person name="Otillar R.P."/>
            <person name="Terry A.Y."/>
            <person name="Boore J.L."/>
            <person name="Simakov O."/>
            <person name="Marletaz F."/>
            <person name="Cho S.-J."/>
            <person name="Edsinger-Gonzales E."/>
            <person name="Havlak P."/>
            <person name="Kuo D.-H."/>
            <person name="Larsson T."/>
            <person name="Lv J."/>
            <person name="Arendt D."/>
            <person name="Savage R."/>
            <person name="Osoegawa K."/>
            <person name="de Jong P."/>
            <person name="Lindberg D.R."/>
            <person name="Seaver E.C."/>
            <person name="Weisblat D.A."/>
            <person name="Putnam N.H."/>
            <person name="Grigoriev I.V."/>
            <person name="Rokhsar D.S."/>
        </authorList>
    </citation>
    <scope>NUCLEOTIDE SEQUENCE</scope>
    <source>
        <strain evidence="3">I ESC-2004</strain>
    </source>
</reference>
<dbReference type="Proteomes" id="UP000014760">
    <property type="component" value="Unassembled WGS sequence"/>
</dbReference>